<evidence type="ECO:0000259" key="1">
    <source>
        <dbReference type="Pfam" id="PF05050"/>
    </source>
</evidence>
<dbReference type="NCBIfam" id="TIGR01444">
    <property type="entry name" value="fkbM_fam"/>
    <property type="match status" value="1"/>
</dbReference>
<keyword evidence="3" id="KW-1185">Reference proteome</keyword>
<dbReference type="RefSeq" id="WP_194214432.1">
    <property type="nucleotide sequence ID" value="NZ_CP061205.1"/>
</dbReference>
<keyword evidence="2" id="KW-0808">Transferase</keyword>
<dbReference type="GO" id="GO:0008168">
    <property type="term" value="F:methyltransferase activity"/>
    <property type="evidence" value="ECO:0007669"/>
    <property type="project" value="UniProtKB-KW"/>
</dbReference>
<dbReference type="EMBL" id="JBHRSL010000028">
    <property type="protein sequence ID" value="MFC3053749.1"/>
    <property type="molecule type" value="Genomic_DNA"/>
</dbReference>
<feature type="domain" description="Methyltransferase FkbM" evidence="1">
    <location>
        <begin position="140"/>
        <end position="268"/>
    </location>
</feature>
<dbReference type="Gene3D" id="3.40.50.150">
    <property type="entry name" value="Vaccinia Virus protein VP39"/>
    <property type="match status" value="1"/>
</dbReference>
<keyword evidence="2" id="KW-0489">Methyltransferase</keyword>
<dbReference type="Pfam" id="PF05050">
    <property type="entry name" value="Methyltransf_21"/>
    <property type="match status" value="1"/>
</dbReference>
<dbReference type="PANTHER" id="PTHR34203">
    <property type="entry name" value="METHYLTRANSFERASE, FKBM FAMILY PROTEIN"/>
    <property type="match status" value="1"/>
</dbReference>
<evidence type="ECO:0000313" key="3">
    <source>
        <dbReference type="Proteomes" id="UP001595444"/>
    </source>
</evidence>
<accession>A0ABV7D960</accession>
<reference evidence="3" key="1">
    <citation type="journal article" date="2019" name="Int. J. Syst. Evol. Microbiol.">
        <title>The Global Catalogue of Microorganisms (GCM) 10K type strain sequencing project: providing services to taxonomists for standard genome sequencing and annotation.</title>
        <authorList>
            <consortium name="The Broad Institute Genomics Platform"/>
            <consortium name="The Broad Institute Genome Sequencing Center for Infectious Disease"/>
            <person name="Wu L."/>
            <person name="Ma J."/>
        </authorList>
    </citation>
    <scope>NUCLEOTIDE SEQUENCE [LARGE SCALE GENOMIC DNA]</scope>
    <source>
        <strain evidence="3">KCTC 62164</strain>
    </source>
</reference>
<dbReference type="SUPFAM" id="SSF53335">
    <property type="entry name" value="S-adenosyl-L-methionine-dependent methyltransferases"/>
    <property type="match status" value="1"/>
</dbReference>
<dbReference type="PANTHER" id="PTHR34203:SF15">
    <property type="entry name" value="SLL1173 PROTEIN"/>
    <property type="match status" value="1"/>
</dbReference>
<comment type="caution">
    <text evidence="2">The sequence shown here is derived from an EMBL/GenBank/DDBJ whole genome shotgun (WGS) entry which is preliminary data.</text>
</comment>
<dbReference type="InterPro" id="IPR006342">
    <property type="entry name" value="FkbM_mtfrase"/>
</dbReference>
<organism evidence="2 3">
    <name type="scientific">Kordiimonas pumila</name>
    <dbReference type="NCBI Taxonomy" id="2161677"/>
    <lineage>
        <taxon>Bacteria</taxon>
        <taxon>Pseudomonadati</taxon>
        <taxon>Pseudomonadota</taxon>
        <taxon>Alphaproteobacteria</taxon>
        <taxon>Kordiimonadales</taxon>
        <taxon>Kordiimonadaceae</taxon>
        <taxon>Kordiimonas</taxon>
    </lineage>
</organism>
<dbReference type="GO" id="GO:0032259">
    <property type="term" value="P:methylation"/>
    <property type="evidence" value="ECO:0007669"/>
    <property type="project" value="UniProtKB-KW"/>
</dbReference>
<gene>
    <name evidence="2" type="ORF">ACFOKA_17755</name>
</gene>
<sequence>MTQMMNIIENPTSFHEIETCERFFIFGNDEKAHRLHLLLAGKFETRFFGFFKASGEQEYDKTTMFLVRSLTDTLEKLGPGDFIFLFLHDAELEQKLLEKQVRLGYPHNFLSTFSTYEAPILNTFLKATFDAKKPADIALDIGANFGLTATTMAPYFQKIHAFEPNLKIYENLKRNYTLPKNIDLHQVALGPETGERVFYDMDGANGSILKPKIDTPSYKVSMDTVDNFCISRDLQPRFIKIDAEGLDGDIIVSSEKIIEKYRPLIFFENPAAGPHDKAVWADQLKFISRYYDLKAYPCLNQLVKHEHIGCDYFEFKKLYEQETLNIAAIPKRA</sequence>
<name>A0ABV7D960_9PROT</name>
<dbReference type="InterPro" id="IPR029063">
    <property type="entry name" value="SAM-dependent_MTases_sf"/>
</dbReference>
<proteinExistence type="predicted"/>
<evidence type="ECO:0000313" key="2">
    <source>
        <dbReference type="EMBL" id="MFC3053749.1"/>
    </source>
</evidence>
<protein>
    <submittedName>
        <fullName evidence="2">FkbM family methyltransferase</fullName>
    </submittedName>
</protein>
<dbReference type="InterPro" id="IPR052514">
    <property type="entry name" value="SAM-dependent_MTase"/>
</dbReference>
<dbReference type="Proteomes" id="UP001595444">
    <property type="component" value="Unassembled WGS sequence"/>
</dbReference>